<dbReference type="Proteomes" id="UP000887569">
    <property type="component" value="Unplaced"/>
</dbReference>
<accession>A0A915A0T4</accession>
<dbReference type="AlphaFoldDB" id="A0A915A0T4"/>
<sequence>MFRLCAPEVRLRGKYLDLVHQSQKATWRRAMKEVCLSLKCCHFVMKPNFITR</sequence>
<organism evidence="1 2">
    <name type="scientific">Parascaris univalens</name>
    <name type="common">Nematode worm</name>
    <dbReference type="NCBI Taxonomy" id="6257"/>
    <lineage>
        <taxon>Eukaryota</taxon>
        <taxon>Metazoa</taxon>
        <taxon>Ecdysozoa</taxon>
        <taxon>Nematoda</taxon>
        <taxon>Chromadorea</taxon>
        <taxon>Rhabditida</taxon>
        <taxon>Spirurina</taxon>
        <taxon>Ascaridomorpha</taxon>
        <taxon>Ascaridoidea</taxon>
        <taxon>Ascarididae</taxon>
        <taxon>Parascaris</taxon>
    </lineage>
</organism>
<evidence type="ECO:0000313" key="2">
    <source>
        <dbReference type="WBParaSite" id="PgE125_g001_t09"/>
    </source>
</evidence>
<dbReference type="WBParaSite" id="PgE125_g001_t09">
    <property type="protein sequence ID" value="PgE125_g001_t09"/>
    <property type="gene ID" value="PgE125_g001"/>
</dbReference>
<protein>
    <submittedName>
        <fullName evidence="2">K Homology domain-containing protein</fullName>
    </submittedName>
</protein>
<name>A0A915A0T4_PARUN</name>
<keyword evidence="1" id="KW-1185">Reference proteome</keyword>
<evidence type="ECO:0000313" key="1">
    <source>
        <dbReference type="Proteomes" id="UP000887569"/>
    </source>
</evidence>
<proteinExistence type="predicted"/>
<reference evidence="2" key="1">
    <citation type="submission" date="2022-11" db="UniProtKB">
        <authorList>
            <consortium name="WormBaseParasite"/>
        </authorList>
    </citation>
    <scope>IDENTIFICATION</scope>
</reference>